<organism evidence="1 2">
    <name type="scientific">Sclerotinia nivalis</name>
    <dbReference type="NCBI Taxonomy" id="352851"/>
    <lineage>
        <taxon>Eukaryota</taxon>
        <taxon>Fungi</taxon>
        <taxon>Dikarya</taxon>
        <taxon>Ascomycota</taxon>
        <taxon>Pezizomycotina</taxon>
        <taxon>Leotiomycetes</taxon>
        <taxon>Helotiales</taxon>
        <taxon>Sclerotiniaceae</taxon>
        <taxon>Sclerotinia</taxon>
    </lineage>
</organism>
<dbReference type="EMBL" id="JAPEIS010000007">
    <property type="protein sequence ID" value="KAJ8064933.1"/>
    <property type="molecule type" value="Genomic_DNA"/>
</dbReference>
<gene>
    <name evidence="1" type="ORF">OCU04_007237</name>
</gene>
<comment type="caution">
    <text evidence="1">The sequence shown here is derived from an EMBL/GenBank/DDBJ whole genome shotgun (WGS) entry which is preliminary data.</text>
</comment>
<dbReference type="Proteomes" id="UP001152300">
    <property type="component" value="Unassembled WGS sequence"/>
</dbReference>
<name>A0A9X0APW2_9HELO</name>
<accession>A0A9X0APW2</accession>
<reference evidence="1" key="1">
    <citation type="submission" date="2022-11" db="EMBL/GenBank/DDBJ databases">
        <title>Genome Resource of Sclerotinia nivalis Strain SnTB1, a Plant Pathogen Isolated from American Ginseng.</title>
        <authorList>
            <person name="Fan S."/>
        </authorList>
    </citation>
    <scope>NUCLEOTIDE SEQUENCE</scope>
    <source>
        <strain evidence="1">SnTB1</strain>
    </source>
</reference>
<keyword evidence="2" id="KW-1185">Reference proteome</keyword>
<dbReference type="AlphaFoldDB" id="A0A9X0APW2"/>
<evidence type="ECO:0000313" key="2">
    <source>
        <dbReference type="Proteomes" id="UP001152300"/>
    </source>
</evidence>
<sequence length="287" mass="30887">MRDIHRCENARRWDLPAKAQLPYHYTKYGLVEAAKQIADKSLWVLEQTIKGADYLTCKGAKAAADVALDGALQSSHGLIAAAKAALELTDKVTSELVQAASAGLESAKRVGQTAVDAANFSLETVKNQSPAIIAGAHALVSALADCAEWIEYQAAELALKIAKDGGDDALLLAKVGVQVGVQVGHEVSQVAMRGWQIVMRLLGSLVDITDVSLKGELRSPVGNFAFMADVKGTIGKDLHFFHYCLEFDTRRIMEFIKALFDKLVDLIEEGVLEVGHAVEAMVTKALD</sequence>
<protein>
    <submittedName>
        <fullName evidence="1">Uncharacterized protein</fullName>
    </submittedName>
</protein>
<dbReference type="OrthoDB" id="3219467at2759"/>
<proteinExistence type="predicted"/>
<evidence type="ECO:0000313" key="1">
    <source>
        <dbReference type="EMBL" id="KAJ8064933.1"/>
    </source>
</evidence>